<comment type="caution">
    <text evidence="1">The sequence shown here is derived from an EMBL/GenBank/DDBJ whole genome shotgun (WGS) entry which is preliminary data.</text>
</comment>
<feature type="non-terminal residue" evidence="1">
    <location>
        <position position="77"/>
    </location>
</feature>
<protein>
    <submittedName>
        <fullName evidence="1">Uncharacterized protein</fullName>
    </submittedName>
</protein>
<accession>A0ABN9QX98</accession>
<feature type="non-terminal residue" evidence="1">
    <location>
        <position position="1"/>
    </location>
</feature>
<gene>
    <name evidence="1" type="ORF">PCOR1329_LOCUS15755</name>
</gene>
<keyword evidence="2" id="KW-1185">Reference proteome</keyword>
<dbReference type="EMBL" id="CAUYUJ010004791">
    <property type="protein sequence ID" value="CAK0810987.1"/>
    <property type="molecule type" value="Genomic_DNA"/>
</dbReference>
<name>A0ABN9QX98_9DINO</name>
<evidence type="ECO:0000313" key="2">
    <source>
        <dbReference type="Proteomes" id="UP001189429"/>
    </source>
</evidence>
<reference evidence="1" key="1">
    <citation type="submission" date="2023-10" db="EMBL/GenBank/DDBJ databases">
        <authorList>
            <person name="Chen Y."/>
            <person name="Shah S."/>
            <person name="Dougan E. K."/>
            <person name="Thang M."/>
            <person name="Chan C."/>
        </authorList>
    </citation>
    <scope>NUCLEOTIDE SEQUENCE [LARGE SCALE GENOMIC DNA]</scope>
</reference>
<sequence>AESGSLDMIVEHGRRGRIATPFWEQPPFAVYLEQTGWQDRLPARGHALLLLGHPRYAGGGKAEFASVTARRNAQLPQ</sequence>
<evidence type="ECO:0000313" key="1">
    <source>
        <dbReference type="EMBL" id="CAK0810987.1"/>
    </source>
</evidence>
<organism evidence="1 2">
    <name type="scientific">Prorocentrum cordatum</name>
    <dbReference type="NCBI Taxonomy" id="2364126"/>
    <lineage>
        <taxon>Eukaryota</taxon>
        <taxon>Sar</taxon>
        <taxon>Alveolata</taxon>
        <taxon>Dinophyceae</taxon>
        <taxon>Prorocentrales</taxon>
        <taxon>Prorocentraceae</taxon>
        <taxon>Prorocentrum</taxon>
    </lineage>
</organism>
<dbReference type="Proteomes" id="UP001189429">
    <property type="component" value="Unassembled WGS sequence"/>
</dbReference>
<proteinExistence type="predicted"/>